<comment type="caution">
    <text evidence="1">The sequence shown here is derived from an EMBL/GenBank/DDBJ whole genome shotgun (WGS) entry which is preliminary data.</text>
</comment>
<accession>A0ACB6ZDD0</accession>
<gene>
    <name evidence="1" type="ORF">BDM02DRAFT_3116894</name>
</gene>
<dbReference type="Proteomes" id="UP000886501">
    <property type="component" value="Unassembled WGS sequence"/>
</dbReference>
<dbReference type="EMBL" id="MU118031">
    <property type="protein sequence ID" value="KAF9647549.1"/>
    <property type="molecule type" value="Genomic_DNA"/>
</dbReference>
<evidence type="ECO:0000313" key="2">
    <source>
        <dbReference type="Proteomes" id="UP000886501"/>
    </source>
</evidence>
<sequence>MISAYPLDLKERVVRSYLQREMMRMVAETFRVSLSFMHRIVDLYWRYGQTGHRPRRHILTAADKDYIRSIVRTCGPRSTWTKSNRSWNLHAEFLFQS</sequence>
<reference evidence="1" key="1">
    <citation type="submission" date="2019-10" db="EMBL/GenBank/DDBJ databases">
        <authorList>
            <consortium name="DOE Joint Genome Institute"/>
            <person name="Kuo A."/>
            <person name="Miyauchi S."/>
            <person name="Kiss E."/>
            <person name="Drula E."/>
            <person name="Kohler A."/>
            <person name="Sanchez-Garcia M."/>
            <person name="Andreopoulos B."/>
            <person name="Barry K.W."/>
            <person name="Bonito G."/>
            <person name="Buee M."/>
            <person name="Carver A."/>
            <person name="Chen C."/>
            <person name="Cichocki N."/>
            <person name="Clum A."/>
            <person name="Culley D."/>
            <person name="Crous P.W."/>
            <person name="Fauchery L."/>
            <person name="Girlanda M."/>
            <person name="Hayes R."/>
            <person name="Keri Z."/>
            <person name="Labutti K."/>
            <person name="Lipzen A."/>
            <person name="Lombard V."/>
            <person name="Magnuson J."/>
            <person name="Maillard F."/>
            <person name="Morin E."/>
            <person name="Murat C."/>
            <person name="Nolan M."/>
            <person name="Ohm R."/>
            <person name="Pangilinan J."/>
            <person name="Pereira M."/>
            <person name="Perotto S."/>
            <person name="Peter M."/>
            <person name="Riley R."/>
            <person name="Sitrit Y."/>
            <person name="Stielow B."/>
            <person name="Szollosi G."/>
            <person name="Zifcakova L."/>
            <person name="Stursova M."/>
            <person name="Spatafora J.W."/>
            <person name="Tedersoo L."/>
            <person name="Vaario L.-M."/>
            <person name="Yamada A."/>
            <person name="Yan M."/>
            <person name="Wang P."/>
            <person name="Xu J."/>
            <person name="Bruns T."/>
            <person name="Baldrian P."/>
            <person name="Vilgalys R."/>
            <person name="Henrissat B."/>
            <person name="Grigoriev I.V."/>
            <person name="Hibbett D."/>
            <person name="Nagy L.G."/>
            <person name="Martin F.M."/>
        </authorList>
    </citation>
    <scope>NUCLEOTIDE SEQUENCE</scope>
    <source>
        <strain evidence="1">P2</strain>
    </source>
</reference>
<proteinExistence type="predicted"/>
<organism evidence="1 2">
    <name type="scientific">Thelephora ganbajun</name>
    <name type="common">Ganba fungus</name>
    <dbReference type="NCBI Taxonomy" id="370292"/>
    <lineage>
        <taxon>Eukaryota</taxon>
        <taxon>Fungi</taxon>
        <taxon>Dikarya</taxon>
        <taxon>Basidiomycota</taxon>
        <taxon>Agaricomycotina</taxon>
        <taxon>Agaricomycetes</taxon>
        <taxon>Thelephorales</taxon>
        <taxon>Thelephoraceae</taxon>
        <taxon>Thelephora</taxon>
    </lineage>
</organism>
<feature type="non-terminal residue" evidence="1">
    <location>
        <position position="1"/>
    </location>
</feature>
<reference evidence="1" key="2">
    <citation type="journal article" date="2020" name="Nat. Commun.">
        <title>Large-scale genome sequencing of mycorrhizal fungi provides insights into the early evolution of symbiotic traits.</title>
        <authorList>
            <person name="Miyauchi S."/>
            <person name="Kiss E."/>
            <person name="Kuo A."/>
            <person name="Drula E."/>
            <person name="Kohler A."/>
            <person name="Sanchez-Garcia M."/>
            <person name="Morin E."/>
            <person name="Andreopoulos B."/>
            <person name="Barry K.W."/>
            <person name="Bonito G."/>
            <person name="Buee M."/>
            <person name="Carver A."/>
            <person name="Chen C."/>
            <person name="Cichocki N."/>
            <person name="Clum A."/>
            <person name="Culley D."/>
            <person name="Crous P.W."/>
            <person name="Fauchery L."/>
            <person name="Girlanda M."/>
            <person name="Hayes R.D."/>
            <person name="Keri Z."/>
            <person name="LaButti K."/>
            <person name="Lipzen A."/>
            <person name="Lombard V."/>
            <person name="Magnuson J."/>
            <person name="Maillard F."/>
            <person name="Murat C."/>
            <person name="Nolan M."/>
            <person name="Ohm R.A."/>
            <person name="Pangilinan J."/>
            <person name="Pereira M.F."/>
            <person name="Perotto S."/>
            <person name="Peter M."/>
            <person name="Pfister S."/>
            <person name="Riley R."/>
            <person name="Sitrit Y."/>
            <person name="Stielow J.B."/>
            <person name="Szollosi G."/>
            <person name="Zifcakova L."/>
            <person name="Stursova M."/>
            <person name="Spatafora J.W."/>
            <person name="Tedersoo L."/>
            <person name="Vaario L.M."/>
            <person name="Yamada A."/>
            <person name="Yan M."/>
            <person name="Wang P."/>
            <person name="Xu J."/>
            <person name="Bruns T."/>
            <person name="Baldrian P."/>
            <person name="Vilgalys R."/>
            <person name="Dunand C."/>
            <person name="Henrissat B."/>
            <person name="Grigoriev I.V."/>
            <person name="Hibbett D."/>
            <person name="Nagy L.G."/>
            <person name="Martin F.M."/>
        </authorList>
    </citation>
    <scope>NUCLEOTIDE SEQUENCE</scope>
    <source>
        <strain evidence="1">P2</strain>
    </source>
</reference>
<evidence type="ECO:0000313" key="1">
    <source>
        <dbReference type="EMBL" id="KAF9647549.1"/>
    </source>
</evidence>
<name>A0ACB6ZDD0_THEGA</name>
<keyword evidence="2" id="KW-1185">Reference proteome</keyword>
<protein>
    <submittedName>
        <fullName evidence="1">Uncharacterized protein</fullName>
    </submittedName>
</protein>